<name>A0A2N0NTX6_9GLOM</name>
<sequence length="55" mass="6762">MENDDTWSYKYINGLRDNFIDKLFLVSILQFYQPDQRDVTDEIKFLPNFQNLQRD</sequence>
<protein>
    <submittedName>
        <fullName evidence="1">Uncharacterized protein</fullName>
    </submittedName>
</protein>
<gene>
    <name evidence="1" type="ORF">RhiirA5_432096</name>
</gene>
<organism evidence="1 2">
    <name type="scientific">Rhizophagus irregularis</name>
    <dbReference type="NCBI Taxonomy" id="588596"/>
    <lineage>
        <taxon>Eukaryota</taxon>
        <taxon>Fungi</taxon>
        <taxon>Fungi incertae sedis</taxon>
        <taxon>Mucoromycota</taxon>
        <taxon>Glomeromycotina</taxon>
        <taxon>Glomeromycetes</taxon>
        <taxon>Glomerales</taxon>
        <taxon>Glomeraceae</taxon>
        <taxon>Rhizophagus</taxon>
    </lineage>
</organism>
<reference evidence="1 2" key="1">
    <citation type="submission" date="2016-04" db="EMBL/GenBank/DDBJ databases">
        <title>Genome analyses suggest a sexual origin of heterokaryosis in a supposedly ancient asexual fungus.</title>
        <authorList>
            <person name="Ropars J."/>
            <person name="Sedzielewska K."/>
            <person name="Noel J."/>
            <person name="Charron P."/>
            <person name="Farinelli L."/>
            <person name="Marton T."/>
            <person name="Kruger M."/>
            <person name="Pelin A."/>
            <person name="Brachmann A."/>
            <person name="Corradi N."/>
        </authorList>
    </citation>
    <scope>NUCLEOTIDE SEQUENCE [LARGE SCALE GENOMIC DNA]</scope>
    <source>
        <strain evidence="1 2">A5</strain>
    </source>
</reference>
<comment type="caution">
    <text evidence="1">The sequence shown here is derived from an EMBL/GenBank/DDBJ whole genome shotgun (WGS) entry which is preliminary data.</text>
</comment>
<evidence type="ECO:0000313" key="1">
    <source>
        <dbReference type="EMBL" id="PKB98017.1"/>
    </source>
</evidence>
<evidence type="ECO:0000313" key="2">
    <source>
        <dbReference type="Proteomes" id="UP000232722"/>
    </source>
</evidence>
<proteinExistence type="predicted"/>
<dbReference type="EMBL" id="LLXJ01002860">
    <property type="protein sequence ID" value="PKB98017.1"/>
    <property type="molecule type" value="Genomic_DNA"/>
</dbReference>
<dbReference type="AlphaFoldDB" id="A0A2N0NTX6"/>
<dbReference type="Proteomes" id="UP000232722">
    <property type="component" value="Unassembled WGS sequence"/>
</dbReference>
<reference evidence="1 2" key="2">
    <citation type="submission" date="2017-09" db="EMBL/GenBank/DDBJ databases">
        <title>Extensive intraspecific genome diversity in a model arbuscular mycorrhizal fungus.</title>
        <authorList>
            <person name="Chen E.C."/>
            <person name="Morin E."/>
            <person name="Beaudet D."/>
            <person name="Noel J."/>
            <person name="Ndikumana S."/>
            <person name="Charron P."/>
            <person name="St-Onge C."/>
            <person name="Giorgi J."/>
            <person name="Grigoriev I.V."/>
            <person name="Roux C."/>
            <person name="Martin F.M."/>
            <person name="Corradi N."/>
        </authorList>
    </citation>
    <scope>NUCLEOTIDE SEQUENCE [LARGE SCALE GENOMIC DNA]</scope>
    <source>
        <strain evidence="1 2">A5</strain>
    </source>
</reference>
<accession>A0A2N0NTX6</accession>